<evidence type="ECO:0000259" key="11">
    <source>
        <dbReference type="Pfam" id="PF01447"/>
    </source>
</evidence>
<evidence type="ECO:0000256" key="9">
    <source>
        <dbReference type="RuleBase" id="RU366073"/>
    </source>
</evidence>
<evidence type="ECO:0000256" key="2">
    <source>
        <dbReference type="ARBA" id="ARBA00022670"/>
    </source>
</evidence>
<keyword evidence="4 9" id="KW-0732">Signal</keyword>
<evidence type="ECO:0000256" key="4">
    <source>
        <dbReference type="ARBA" id="ARBA00022729"/>
    </source>
</evidence>
<dbReference type="InterPro" id="IPR027268">
    <property type="entry name" value="Peptidase_M4/M1_CTD_sf"/>
</dbReference>
<evidence type="ECO:0000259" key="12">
    <source>
        <dbReference type="Pfam" id="PF02868"/>
    </source>
</evidence>
<accession>A0A6G9Z4Q4</accession>
<evidence type="ECO:0000256" key="7">
    <source>
        <dbReference type="ARBA" id="ARBA00023049"/>
    </source>
</evidence>
<dbReference type="PANTHER" id="PTHR33794">
    <property type="entry name" value="BACILLOLYSIN"/>
    <property type="match status" value="1"/>
</dbReference>
<feature type="domain" description="Peptidase M4" evidence="11">
    <location>
        <begin position="325"/>
        <end position="386"/>
    </location>
</feature>
<dbReference type="Gene3D" id="3.10.170.10">
    <property type="match status" value="1"/>
</dbReference>
<proteinExistence type="inferred from homology"/>
<evidence type="ECO:0000259" key="13">
    <source>
        <dbReference type="Pfam" id="PF07504"/>
    </source>
</evidence>
<dbReference type="PRINTS" id="PR00730">
    <property type="entry name" value="THERMOLYSIN"/>
</dbReference>
<dbReference type="GO" id="GO:0004222">
    <property type="term" value="F:metalloendopeptidase activity"/>
    <property type="evidence" value="ECO:0007669"/>
    <property type="project" value="UniProtKB-UniRule"/>
</dbReference>
<dbReference type="InterPro" id="IPR013856">
    <property type="entry name" value="Peptidase_M4_domain"/>
</dbReference>
<evidence type="ECO:0000256" key="10">
    <source>
        <dbReference type="SAM" id="MobiDB-lite"/>
    </source>
</evidence>
<feature type="active site" description="Proton donor" evidence="8">
    <location>
        <position position="470"/>
    </location>
</feature>
<name>A0A6G9Z4Q4_9NOCA</name>
<evidence type="ECO:0000256" key="3">
    <source>
        <dbReference type="ARBA" id="ARBA00022723"/>
    </source>
</evidence>
<keyword evidence="2 9" id="KW-0645">Protease</keyword>
<evidence type="ECO:0000313" key="15">
    <source>
        <dbReference type="Proteomes" id="UP000500953"/>
    </source>
</evidence>
<evidence type="ECO:0000256" key="5">
    <source>
        <dbReference type="ARBA" id="ARBA00022801"/>
    </source>
</evidence>
<feature type="active site" evidence="8">
    <location>
        <position position="379"/>
    </location>
</feature>
<feature type="domain" description="Peptidase M4 C-terminal" evidence="12">
    <location>
        <begin position="390"/>
        <end position="557"/>
    </location>
</feature>
<dbReference type="Gene3D" id="1.10.390.10">
    <property type="entry name" value="Neutral Protease Domain 2"/>
    <property type="match status" value="1"/>
</dbReference>
<dbReference type="GO" id="GO:0005576">
    <property type="term" value="C:extracellular region"/>
    <property type="evidence" value="ECO:0007669"/>
    <property type="project" value="UniProtKB-SubCell"/>
</dbReference>
<keyword evidence="3" id="KW-0479">Metal-binding</keyword>
<evidence type="ECO:0000256" key="8">
    <source>
        <dbReference type="PIRSR" id="PIRSR623612-1"/>
    </source>
</evidence>
<reference evidence="14 15" key="1">
    <citation type="journal article" date="2019" name="ACS Chem. Biol.">
        <title>Identification and Mobilization of a Cryptic Antibiotic Biosynthesis Gene Locus from a Human-Pathogenic Nocardia Isolate.</title>
        <authorList>
            <person name="Herisse M."/>
            <person name="Ishida K."/>
            <person name="Porter J.L."/>
            <person name="Howden B."/>
            <person name="Hertweck C."/>
            <person name="Stinear T.P."/>
            <person name="Pidot S.J."/>
        </authorList>
    </citation>
    <scope>NUCLEOTIDE SEQUENCE [LARGE SCALE GENOMIC DNA]</scope>
    <source>
        <strain evidence="14 15">AUSMDU00012715</strain>
    </source>
</reference>
<evidence type="ECO:0000313" key="14">
    <source>
        <dbReference type="EMBL" id="QIS20327.1"/>
    </source>
</evidence>
<comment type="similarity">
    <text evidence="1 9">Belongs to the peptidase M4 family.</text>
</comment>
<evidence type="ECO:0000256" key="6">
    <source>
        <dbReference type="ARBA" id="ARBA00022833"/>
    </source>
</evidence>
<gene>
    <name evidence="14" type="ORF">F6W96_20550</name>
</gene>
<evidence type="ECO:0000256" key="1">
    <source>
        <dbReference type="ARBA" id="ARBA00009388"/>
    </source>
</evidence>
<comment type="subcellular location">
    <subcellularLocation>
        <location evidence="9">Secreted</location>
    </subcellularLocation>
</comment>
<dbReference type="EMBL" id="CP046173">
    <property type="protein sequence ID" value="QIS20327.1"/>
    <property type="molecule type" value="Genomic_DNA"/>
</dbReference>
<dbReference type="InterPro" id="IPR001570">
    <property type="entry name" value="Peptidase_M4_C_domain"/>
</dbReference>
<keyword evidence="6 9" id="KW-0862">Zinc</keyword>
<dbReference type="AlphaFoldDB" id="A0A6G9Z4Q4"/>
<dbReference type="InterPro" id="IPR011096">
    <property type="entry name" value="FTP_domain"/>
</dbReference>
<dbReference type="Proteomes" id="UP000500953">
    <property type="component" value="Chromosome"/>
</dbReference>
<dbReference type="PANTHER" id="PTHR33794:SF1">
    <property type="entry name" value="BACILLOLYSIN"/>
    <property type="match status" value="1"/>
</dbReference>
<dbReference type="Pfam" id="PF07504">
    <property type="entry name" value="FTP"/>
    <property type="match status" value="1"/>
</dbReference>
<feature type="compositionally biased region" description="Low complexity" evidence="10">
    <location>
        <begin position="40"/>
        <end position="50"/>
    </location>
</feature>
<dbReference type="GO" id="GO:0006508">
    <property type="term" value="P:proteolysis"/>
    <property type="evidence" value="ECO:0007669"/>
    <property type="project" value="UniProtKB-KW"/>
</dbReference>
<organism evidence="14 15">
    <name type="scientific">Nocardia terpenica</name>
    <dbReference type="NCBI Taxonomy" id="455432"/>
    <lineage>
        <taxon>Bacteria</taxon>
        <taxon>Bacillati</taxon>
        <taxon>Actinomycetota</taxon>
        <taxon>Actinomycetes</taxon>
        <taxon>Mycobacteriales</taxon>
        <taxon>Nocardiaceae</taxon>
        <taxon>Nocardia</taxon>
    </lineage>
</organism>
<keyword evidence="9" id="KW-0964">Secreted</keyword>
<feature type="chain" id="PRO_5026380386" description="Neutral metalloproteinase" evidence="9">
    <location>
        <begin position="34"/>
        <end position="565"/>
    </location>
</feature>
<dbReference type="SUPFAM" id="SSF55486">
    <property type="entry name" value="Metalloproteases ('zincins'), catalytic domain"/>
    <property type="match status" value="1"/>
</dbReference>
<feature type="region of interest" description="Disordered" evidence="10">
    <location>
        <begin position="62"/>
        <end position="81"/>
    </location>
</feature>
<keyword evidence="5 9" id="KW-0378">Hydrolase</keyword>
<dbReference type="EC" id="3.4.24.-" evidence="9"/>
<dbReference type="GO" id="GO:0046872">
    <property type="term" value="F:metal ion binding"/>
    <property type="evidence" value="ECO:0007669"/>
    <property type="project" value="UniProtKB-UniRule"/>
</dbReference>
<dbReference type="InterPro" id="IPR050728">
    <property type="entry name" value="Zinc_Metalloprotease_M4"/>
</dbReference>
<feature type="domain" description="FTP" evidence="13">
    <location>
        <begin position="113"/>
        <end position="151"/>
    </location>
</feature>
<comment type="cofactor">
    <cofactor evidence="9">
        <name>Zn(2+)</name>
        <dbReference type="ChEBI" id="CHEBI:29105"/>
    </cofactor>
</comment>
<protein>
    <recommendedName>
        <fullName evidence="9">Neutral metalloproteinase</fullName>
        <ecNumber evidence="9">3.4.24.-</ecNumber>
    </recommendedName>
</protein>
<dbReference type="InterPro" id="IPR023612">
    <property type="entry name" value="Peptidase_M4"/>
</dbReference>
<sequence length="565" mass="59073">MRSTHRKAVARCTAVAAIAVMATVFTTSSVSIAQPPTSPSAPSSDLSTAPKEVLKDPQGIVRQVDPKSPVPAPAGAAQSDASAAAQAHAGGVEKVFTGDSVGTLVVDKVLPVGEGSTVRLRQEVDGVPVFGASVAQSLAKDGSLLSATGSLTQKSQGRYPDGARKAVPQQASAAAVKAIADQTGTPADKLAVADSKVYWYDPKLAAKNEAQSVAVPAYKVDVTGDGEKDKPGRWVVFVDANDTAEVLDSWSDTKQLNRVVCDADSTVVDLNSATDPTQCGTPDAFQATRTEGQPPSGIADVDSIYDFFGATENFYHKYTPLQSLSDFIGNDTGDGNGKALRGTVRICTADQCPYANAFWNNDHMAYGEGVSTEDITGHELTHGVTQNVNGLIYRDDSGAINESMSDVFGEFTFLTDTSNPLNTPDNRWKLGVGSSLGVIRDMKDPHAHQQPDSYHGQYWYTGQNQSVLVHTNSGVGNKAAELIVDGGSLNGQNVSGIGIEKTAQLYWTTQTMLTSNATYGTLGSTLNSACKANVANNVAGTTAADCTQVASAVQAVQMPSLANNA</sequence>
<dbReference type="Pfam" id="PF01447">
    <property type="entry name" value="Peptidase_M4"/>
    <property type="match status" value="1"/>
</dbReference>
<dbReference type="Pfam" id="PF02868">
    <property type="entry name" value="Peptidase_M4_C"/>
    <property type="match status" value="1"/>
</dbReference>
<keyword evidence="7 9" id="KW-0482">Metalloprotease</keyword>
<feature type="signal peptide" evidence="9">
    <location>
        <begin position="1"/>
        <end position="33"/>
    </location>
</feature>
<feature type="region of interest" description="Disordered" evidence="10">
    <location>
        <begin position="31"/>
        <end position="52"/>
    </location>
</feature>
<comment type="function">
    <text evidence="9">Extracellular zinc metalloprotease.</text>
</comment>